<dbReference type="AlphaFoldDB" id="A0A5M6DIT7"/>
<dbReference type="Proteomes" id="UP000324479">
    <property type="component" value="Unassembled WGS sequence"/>
</dbReference>
<evidence type="ECO:0000256" key="3">
    <source>
        <dbReference type="SAM" id="MobiDB-lite"/>
    </source>
</evidence>
<accession>A0A5M6DIT7</accession>
<dbReference type="EMBL" id="VWOX01000002">
    <property type="protein sequence ID" value="KAA5546099.1"/>
    <property type="molecule type" value="Genomic_DNA"/>
</dbReference>
<keyword evidence="6" id="KW-1185">Reference proteome</keyword>
<dbReference type="SUPFAM" id="SSF69322">
    <property type="entry name" value="Tricorn protease domain 2"/>
    <property type="match status" value="1"/>
</dbReference>
<evidence type="ECO:0000313" key="5">
    <source>
        <dbReference type="EMBL" id="KAA5546099.1"/>
    </source>
</evidence>
<dbReference type="InterPro" id="IPR015943">
    <property type="entry name" value="WD40/YVTN_repeat-like_dom_sf"/>
</dbReference>
<keyword evidence="1" id="KW-0853">WD repeat</keyword>
<dbReference type="PANTHER" id="PTHR44019">
    <property type="entry name" value="WD REPEAT-CONTAINING PROTEIN 55"/>
    <property type="match status" value="1"/>
</dbReference>
<organism evidence="5 6">
    <name type="scientific">Roseiconus nitratireducens</name>
    <dbReference type="NCBI Taxonomy" id="2605748"/>
    <lineage>
        <taxon>Bacteria</taxon>
        <taxon>Pseudomonadati</taxon>
        <taxon>Planctomycetota</taxon>
        <taxon>Planctomycetia</taxon>
        <taxon>Pirellulales</taxon>
        <taxon>Pirellulaceae</taxon>
        <taxon>Roseiconus</taxon>
    </lineage>
</organism>
<proteinExistence type="predicted"/>
<evidence type="ECO:0000256" key="4">
    <source>
        <dbReference type="SAM" id="SignalP"/>
    </source>
</evidence>
<dbReference type="Gene3D" id="2.130.10.10">
    <property type="entry name" value="YVTN repeat-like/Quinoprotein amine dehydrogenase"/>
    <property type="match status" value="1"/>
</dbReference>
<evidence type="ECO:0000313" key="6">
    <source>
        <dbReference type="Proteomes" id="UP000324479"/>
    </source>
</evidence>
<name>A0A5M6DIT7_9BACT</name>
<comment type="caution">
    <text evidence="5">The sequence shown here is derived from an EMBL/GenBank/DDBJ whole genome shotgun (WGS) entry which is preliminary data.</text>
</comment>
<dbReference type="InterPro" id="IPR001680">
    <property type="entry name" value="WD40_rpt"/>
</dbReference>
<feature type="chain" id="PRO_5024371576" evidence="4">
    <location>
        <begin position="16"/>
        <end position="359"/>
    </location>
</feature>
<sequence>MIALLLGLISVTAAAEPADDSGSVDSESLWVTSIVPGGGDSFVVGTATGLLLRPGTVSRVKLANTGQLEKLYEHPAAVWDVAATDDANTIASVDYRGNLIVYDVASKTPTTHESVFERWCQTLVMGPDDKTVLAGNESGKLFSFDLAKGELAKTVELSEAAITDLAVSPDATKVAATDGAGKVHLLKWPELDSIGVISISDETAWCLSFTQDSESLVVGSADRNLYQVRAAPDAKPESIAQGTDWITRIAVSPSGQIAASEVSGKIHFADGSKLTTIGAESGVWALCFGGPGQLLVGTRKNGIVTAGQSWTWNPAVTTTATPAADESAEKDEAVDDAGQEEAAAAEVEEEASKPDQESP</sequence>
<feature type="compositionally biased region" description="Acidic residues" evidence="3">
    <location>
        <begin position="326"/>
        <end position="339"/>
    </location>
</feature>
<reference evidence="5 6" key="1">
    <citation type="submission" date="2019-08" db="EMBL/GenBank/DDBJ databases">
        <authorList>
            <person name="Dhanesh K."/>
            <person name="Kumar G."/>
            <person name="Sasikala C."/>
            <person name="Venkata Ramana C."/>
        </authorList>
    </citation>
    <scope>NUCLEOTIDE SEQUENCE [LARGE SCALE GENOMIC DNA]</scope>
    <source>
        <strain evidence="5 6">JC645</strain>
    </source>
</reference>
<gene>
    <name evidence="5" type="ORF">FYK55_04170</name>
</gene>
<feature type="signal peptide" evidence="4">
    <location>
        <begin position="1"/>
        <end position="15"/>
    </location>
</feature>
<keyword evidence="2" id="KW-0677">Repeat</keyword>
<dbReference type="InterPro" id="IPR050505">
    <property type="entry name" value="WDR55/POC1"/>
</dbReference>
<keyword evidence="4" id="KW-0732">Signal</keyword>
<feature type="compositionally biased region" description="Basic and acidic residues" evidence="3">
    <location>
        <begin position="350"/>
        <end position="359"/>
    </location>
</feature>
<dbReference type="SMART" id="SM00320">
    <property type="entry name" value="WD40"/>
    <property type="match status" value="4"/>
</dbReference>
<feature type="region of interest" description="Disordered" evidence="3">
    <location>
        <begin position="317"/>
        <end position="359"/>
    </location>
</feature>
<evidence type="ECO:0000256" key="1">
    <source>
        <dbReference type="ARBA" id="ARBA00022574"/>
    </source>
</evidence>
<dbReference type="PANTHER" id="PTHR44019:SF20">
    <property type="entry name" value="WD REPEAT-CONTAINING PROTEIN 55"/>
    <property type="match status" value="1"/>
</dbReference>
<protein>
    <submittedName>
        <fullName evidence="5">Uncharacterized protein</fullName>
    </submittedName>
</protein>
<evidence type="ECO:0000256" key="2">
    <source>
        <dbReference type="ARBA" id="ARBA00022737"/>
    </source>
</evidence>